<dbReference type="EMBL" id="CP012673">
    <property type="protein sequence ID" value="AUX43825.1"/>
    <property type="molecule type" value="Genomic_DNA"/>
</dbReference>
<dbReference type="Proteomes" id="UP000238348">
    <property type="component" value="Chromosome"/>
</dbReference>
<dbReference type="AlphaFoldDB" id="A0A2L0EX31"/>
<sequence>MSLQTYVIPIPASGPGTAVDISQLLPENRTLLFAKGSNESSNFKLEVSADNTNFIDSGIALSVSRLVTFTNAAVWVRLNRKSGAGGTYACSVTGQVGAGAPAVAAFLKAATDASASSPVPELGFWQANGPRTVKDAWLSPSAVLTADGTNYAMITIRARTQDGTDRGVVAQLSTNTGSWAAQNDVQMTLGPITQLNNGDWLTFNSAKVGTGVIVPSLAAVVRFHE</sequence>
<proteinExistence type="predicted"/>
<protein>
    <submittedName>
        <fullName evidence="1">Uncharacterized protein</fullName>
    </submittedName>
</protein>
<accession>A0A2L0EX31</accession>
<gene>
    <name evidence="1" type="ORF">SOCE26_052800</name>
</gene>
<evidence type="ECO:0000313" key="2">
    <source>
        <dbReference type="Proteomes" id="UP000238348"/>
    </source>
</evidence>
<name>A0A2L0EX31_SORCE</name>
<dbReference type="RefSeq" id="WP_104982444.1">
    <property type="nucleotide sequence ID" value="NZ_CP012673.1"/>
</dbReference>
<organism evidence="1 2">
    <name type="scientific">Sorangium cellulosum</name>
    <name type="common">Polyangium cellulosum</name>
    <dbReference type="NCBI Taxonomy" id="56"/>
    <lineage>
        <taxon>Bacteria</taxon>
        <taxon>Pseudomonadati</taxon>
        <taxon>Myxococcota</taxon>
        <taxon>Polyangia</taxon>
        <taxon>Polyangiales</taxon>
        <taxon>Polyangiaceae</taxon>
        <taxon>Sorangium</taxon>
    </lineage>
</organism>
<evidence type="ECO:0000313" key="1">
    <source>
        <dbReference type="EMBL" id="AUX43825.1"/>
    </source>
</evidence>
<reference evidence="1 2" key="1">
    <citation type="submission" date="2015-09" db="EMBL/GenBank/DDBJ databases">
        <title>Sorangium comparison.</title>
        <authorList>
            <person name="Zaburannyi N."/>
            <person name="Bunk B."/>
            <person name="Overmann J."/>
            <person name="Mueller R."/>
        </authorList>
    </citation>
    <scope>NUCLEOTIDE SEQUENCE [LARGE SCALE GENOMIC DNA]</scope>
    <source>
        <strain evidence="1 2">So ce26</strain>
    </source>
</reference>